<accession>A0A8S1S8B9</accession>
<evidence type="ECO:0000313" key="3">
    <source>
        <dbReference type="Proteomes" id="UP000683925"/>
    </source>
</evidence>
<dbReference type="InterPro" id="IPR000626">
    <property type="entry name" value="Ubiquitin-like_dom"/>
</dbReference>
<dbReference type="EMBL" id="CAJJDP010000005">
    <property type="protein sequence ID" value="CAD8135174.1"/>
    <property type="molecule type" value="Genomic_DNA"/>
</dbReference>
<comment type="caution">
    <text evidence="2">The sequence shown here is derived from an EMBL/GenBank/DDBJ whole genome shotgun (WGS) entry which is preliminary data.</text>
</comment>
<dbReference type="PROSITE" id="PS50053">
    <property type="entry name" value="UBIQUITIN_2"/>
    <property type="match status" value="1"/>
</dbReference>
<organism evidence="2 3">
    <name type="scientific">Paramecium octaurelia</name>
    <dbReference type="NCBI Taxonomy" id="43137"/>
    <lineage>
        <taxon>Eukaryota</taxon>
        <taxon>Sar</taxon>
        <taxon>Alveolata</taxon>
        <taxon>Ciliophora</taxon>
        <taxon>Intramacronucleata</taxon>
        <taxon>Oligohymenophorea</taxon>
        <taxon>Peniculida</taxon>
        <taxon>Parameciidae</taxon>
        <taxon>Paramecium</taxon>
    </lineage>
</organism>
<sequence>MGVCSNKSQTLNEKEENIALLLDINNPRNVNHVYANNFTLIPNKFIGRGIKKTNQYTTKLSRIEWDLMQKQFWDSRKDCSEWAIIKKAILCDDESLVLQILGEANLKMIGNSIQVLVQDKHIFQVPIFVINEPTFCSNNKFELNFETSILKVRVRSSKLPQDFEISTQSTSTILEIKQIILQAAKENTCRLYLNGRELIDQNQLGNYSISSGTVYSNNYTIRQSKLFCDYIDIYLYFLCF</sequence>
<dbReference type="Proteomes" id="UP000683925">
    <property type="component" value="Unassembled WGS sequence"/>
</dbReference>
<evidence type="ECO:0000313" key="2">
    <source>
        <dbReference type="EMBL" id="CAD8135174.1"/>
    </source>
</evidence>
<dbReference type="AlphaFoldDB" id="A0A8S1S8B9"/>
<dbReference type="Pfam" id="PF00240">
    <property type="entry name" value="ubiquitin"/>
    <property type="match status" value="1"/>
</dbReference>
<proteinExistence type="predicted"/>
<feature type="domain" description="Ubiquitin-like" evidence="1">
    <location>
        <begin position="150"/>
        <end position="213"/>
    </location>
</feature>
<dbReference type="InterPro" id="IPR039869">
    <property type="entry name" value="UBTD1/2"/>
</dbReference>
<keyword evidence="3" id="KW-1185">Reference proteome</keyword>
<dbReference type="PANTHER" id="PTHR13609">
    <property type="entry name" value="UBIQUITIN DOMAIN CONTAINING 1 PROTEIN-RELATED"/>
    <property type="match status" value="1"/>
</dbReference>
<dbReference type="OrthoDB" id="298694at2759"/>
<gene>
    <name evidence="2" type="ORF">POCTA_138.1.T0060254</name>
</gene>
<evidence type="ECO:0000259" key="1">
    <source>
        <dbReference type="PROSITE" id="PS50053"/>
    </source>
</evidence>
<name>A0A8S1S8B9_PAROT</name>
<protein>
    <recommendedName>
        <fullName evidence="1">Ubiquitin-like domain-containing protein</fullName>
    </recommendedName>
</protein>
<reference evidence="2" key="1">
    <citation type="submission" date="2021-01" db="EMBL/GenBank/DDBJ databases">
        <authorList>
            <consortium name="Genoscope - CEA"/>
            <person name="William W."/>
        </authorList>
    </citation>
    <scope>NUCLEOTIDE SEQUENCE</scope>
</reference>
<dbReference type="OMA" id="RIEWDLM"/>